<dbReference type="Pfam" id="PF01503">
    <property type="entry name" value="PRA-PH"/>
    <property type="match status" value="1"/>
</dbReference>
<evidence type="ECO:0000256" key="2">
    <source>
        <dbReference type="ARBA" id="ARBA00004496"/>
    </source>
</evidence>
<evidence type="ECO:0000256" key="5">
    <source>
        <dbReference type="ARBA" id="ARBA00022605"/>
    </source>
</evidence>
<dbReference type="PANTHER" id="PTHR42945:SF9">
    <property type="entry name" value="HISTIDINE BIOSYNTHESIS BIFUNCTIONAL PROTEIN HISIE"/>
    <property type="match status" value="1"/>
</dbReference>
<dbReference type="Proteomes" id="UP000236751">
    <property type="component" value="Unassembled WGS sequence"/>
</dbReference>
<keyword evidence="7 10" id="KW-0378">Hydrolase</keyword>
<keyword evidence="5 10" id="KW-0028">Amino-acid biosynthesis</keyword>
<protein>
    <recommendedName>
        <fullName evidence="10">Phosphoribosyl-ATP pyrophosphatase</fullName>
        <shortName evidence="10">PRA-PH</shortName>
        <ecNumber evidence="10">3.6.1.31</ecNumber>
    </recommendedName>
</protein>
<dbReference type="SMR" id="A0A1H5XTY5"/>
<evidence type="ECO:0000256" key="10">
    <source>
        <dbReference type="HAMAP-Rule" id="MF_01020"/>
    </source>
</evidence>
<evidence type="ECO:0000256" key="8">
    <source>
        <dbReference type="ARBA" id="ARBA00022840"/>
    </source>
</evidence>
<keyword evidence="9 10" id="KW-0368">Histidine biosynthesis</keyword>
<dbReference type="NCBIfam" id="NF001611">
    <property type="entry name" value="PRK00400.1-3"/>
    <property type="match status" value="1"/>
</dbReference>
<name>A0A1H5XTY5_NITMU</name>
<dbReference type="EC" id="3.6.1.31" evidence="10"/>
<evidence type="ECO:0000256" key="9">
    <source>
        <dbReference type="ARBA" id="ARBA00023102"/>
    </source>
</evidence>
<dbReference type="GO" id="GO:0005524">
    <property type="term" value="F:ATP binding"/>
    <property type="evidence" value="ECO:0007669"/>
    <property type="project" value="UniProtKB-KW"/>
</dbReference>
<dbReference type="FunFam" id="1.10.287.1080:FF:000002">
    <property type="entry name" value="Histidine biosynthesis bifunctional protein HisIE"/>
    <property type="match status" value="1"/>
</dbReference>
<dbReference type="KEGG" id="nmu:Nmul_A0812"/>
<dbReference type="OrthoDB" id="9814738at2"/>
<evidence type="ECO:0000313" key="12">
    <source>
        <dbReference type="Proteomes" id="UP000236751"/>
    </source>
</evidence>
<proteinExistence type="inferred from homology"/>
<organism evidence="11 12">
    <name type="scientific">Nitrosospira multiformis (strain ATCC 25196 / NCIMB 11849 / C 71)</name>
    <dbReference type="NCBI Taxonomy" id="323848"/>
    <lineage>
        <taxon>Bacteria</taxon>
        <taxon>Pseudomonadati</taxon>
        <taxon>Pseudomonadota</taxon>
        <taxon>Betaproteobacteria</taxon>
        <taxon>Nitrosomonadales</taxon>
        <taxon>Nitrosomonadaceae</taxon>
        <taxon>Nitrosospira</taxon>
    </lineage>
</organism>
<dbReference type="Gene3D" id="1.10.287.1080">
    <property type="entry name" value="MazG-like"/>
    <property type="match status" value="1"/>
</dbReference>
<dbReference type="SUPFAM" id="SSF101386">
    <property type="entry name" value="all-alpha NTP pyrophosphatases"/>
    <property type="match status" value="1"/>
</dbReference>
<dbReference type="GO" id="GO:0004636">
    <property type="term" value="F:phosphoribosyl-ATP diphosphatase activity"/>
    <property type="evidence" value="ECO:0007669"/>
    <property type="project" value="UniProtKB-UniRule"/>
</dbReference>
<keyword evidence="8 10" id="KW-0067">ATP-binding</keyword>
<reference evidence="11 12" key="1">
    <citation type="submission" date="2016-10" db="EMBL/GenBank/DDBJ databases">
        <authorList>
            <person name="de Groot N.N."/>
        </authorList>
    </citation>
    <scope>NUCLEOTIDE SEQUENCE [LARGE SCALE GENOMIC DNA]</scope>
    <source>
        <strain evidence="11 12">Nl13</strain>
    </source>
</reference>
<dbReference type="InterPro" id="IPR021130">
    <property type="entry name" value="PRib-ATP_PPHydrolase-like"/>
</dbReference>
<keyword evidence="6 10" id="KW-0547">Nucleotide-binding</keyword>
<accession>A0A1H5XTY5</accession>
<dbReference type="CDD" id="cd11534">
    <property type="entry name" value="NTP-PPase_HisIE_like"/>
    <property type="match status" value="1"/>
</dbReference>
<comment type="catalytic activity">
    <reaction evidence="1 10">
        <text>1-(5-phospho-beta-D-ribosyl)-ATP + H2O = 1-(5-phospho-beta-D-ribosyl)-5'-AMP + diphosphate + H(+)</text>
        <dbReference type="Rhea" id="RHEA:22828"/>
        <dbReference type="ChEBI" id="CHEBI:15377"/>
        <dbReference type="ChEBI" id="CHEBI:15378"/>
        <dbReference type="ChEBI" id="CHEBI:33019"/>
        <dbReference type="ChEBI" id="CHEBI:59457"/>
        <dbReference type="ChEBI" id="CHEBI:73183"/>
        <dbReference type="EC" id="3.6.1.31"/>
    </reaction>
</comment>
<evidence type="ECO:0000256" key="1">
    <source>
        <dbReference type="ARBA" id="ARBA00001460"/>
    </source>
</evidence>
<dbReference type="PANTHER" id="PTHR42945">
    <property type="entry name" value="HISTIDINE BIOSYNTHESIS BIFUNCTIONAL PROTEIN"/>
    <property type="match status" value="1"/>
</dbReference>
<comment type="pathway">
    <text evidence="3 10">Amino-acid biosynthesis; L-histidine biosynthesis; L-histidine from 5-phospho-alpha-D-ribose 1-diphosphate: step 2/9.</text>
</comment>
<dbReference type="AlphaFoldDB" id="A0A1H5XTY5"/>
<evidence type="ECO:0000256" key="3">
    <source>
        <dbReference type="ARBA" id="ARBA00005204"/>
    </source>
</evidence>
<dbReference type="InterPro" id="IPR008179">
    <property type="entry name" value="HisE"/>
</dbReference>
<comment type="similarity">
    <text evidence="10">Belongs to the PRA-PH family.</text>
</comment>
<dbReference type="UniPathway" id="UPA00031">
    <property type="reaction ID" value="UER00007"/>
</dbReference>
<evidence type="ECO:0000256" key="6">
    <source>
        <dbReference type="ARBA" id="ARBA00022741"/>
    </source>
</evidence>
<sequence>MSDPDILFRLAETIEARKQSDPHASYVAKLLHDGRDKILKKIAEESAEVLLASKDGDSTHVVRETADLWFHCLVLLAHHNLKLGDVLDELRRREGVSGIDEKAARKAGLADNGIGRMNQDK</sequence>
<dbReference type="EMBL" id="FNVK01000036">
    <property type="protein sequence ID" value="SEG14897.1"/>
    <property type="molecule type" value="Genomic_DNA"/>
</dbReference>
<comment type="subcellular location">
    <subcellularLocation>
        <location evidence="2 10">Cytoplasm</location>
    </subcellularLocation>
</comment>
<evidence type="ECO:0000256" key="7">
    <source>
        <dbReference type="ARBA" id="ARBA00022801"/>
    </source>
</evidence>
<keyword evidence="4 10" id="KW-0963">Cytoplasm</keyword>
<evidence type="ECO:0000313" key="11">
    <source>
        <dbReference type="EMBL" id="SEG14897.1"/>
    </source>
</evidence>
<dbReference type="GO" id="GO:0000105">
    <property type="term" value="P:L-histidine biosynthetic process"/>
    <property type="evidence" value="ECO:0007669"/>
    <property type="project" value="UniProtKB-UniRule"/>
</dbReference>
<evidence type="ECO:0000256" key="4">
    <source>
        <dbReference type="ARBA" id="ARBA00022490"/>
    </source>
</evidence>
<gene>
    <name evidence="10" type="primary">hisE</name>
    <name evidence="11" type="ORF">SAMN05216403_13619</name>
</gene>
<dbReference type="GO" id="GO:0005737">
    <property type="term" value="C:cytoplasm"/>
    <property type="evidence" value="ECO:0007669"/>
    <property type="project" value="UniProtKB-SubCell"/>
</dbReference>
<dbReference type="RefSeq" id="WP_011380167.1">
    <property type="nucleotide sequence ID" value="NC_007614.1"/>
</dbReference>
<dbReference type="HAMAP" id="MF_01020">
    <property type="entry name" value="HisE"/>
    <property type="match status" value="1"/>
</dbReference>
<dbReference type="NCBIfam" id="TIGR03188">
    <property type="entry name" value="histidine_hisI"/>
    <property type="match status" value="1"/>
</dbReference>